<keyword evidence="2" id="KW-0805">Transcription regulation</keyword>
<accession>A0A6P2BPL7</accession>
<organism evidence="7 8">
    <name type="scientific">Trebonia kvetii</name>
    <dbReference type="NCBI Taxonomy" id="2480626"/>
    <lineage>
        <taxon>Bacteria</taxon>
        <taxon>Bacillati</taxon>
        <taxon>Actinomycetota</taxon>
        <taxon>Actinomycetes</taxon>
        <taxon>Streptosporangiales</taxon>
        <taxon>Treboniaceae</taxon>
        <taxon>Trebonia</taxon>
    </lineage>
</organism>
<dbReference type="PANTHER" id="PTHR30055">
    <property type="entry name" value="HTH-TYPE TRANSCRIPTIONAL REGULATOR RUTR"/>
    <property type="match status" value="1"/>
</dbReference>
<reference evidence="7 8" key="1">
    <citation type="submission" date="2018-11" db="EMBL/GenBank/DDBJ databases">
        <title>Trebonia kvetii gen.nov., sp.nov., a novel acidophilic actinobacterium, and proposal of the new actinobacterial family Treboniaceae fam. nov.</title>
        <authorList>
            <person name="Rapoport D."/>
            <person name="Sagova-Mareckova M."/>
            <person name="Sedlacek I."/>
            <person name="Provaznik J."/>
            <person name="Kralova S."/>
            <person name="Pavlinic D."/>
            <person name="Benes V."/>
            <person name="Kopecky J."/>
        </authorList>
    </citation>
    <scope>NUCLEOTIDE SEQUENCE [LARGE SCALE GENOMIC DNA]</scope>
    <source>
        <strain evidence="7 8">15Tr583</strain>
    </source>
</reference>
<evidence type="ECO:0000313" key="8">
    <source>
        <dbReference type="Proteomes" id="UP000460272"/>
    </source>
</evidence>
<evidence type="ECO:0000256" key="3">
    <source>
        <dbReference type="ARBA" id="ARBA00023125"/>
    </source>
</evidence>
<evidence type="ECO:0000256" key="4">
    <source>
        <dbReference type="ARBA" id="ARBA00023163"/>
    </source>
</evidence>
<dbReference type="PANTHER" id="PTHR30055:SF175">
    <property type="entry name" value="HTH-TYPE TRANSCRIPTIONAL REPRESSOR KSTR2"/>
    <property type="match status" value="1"/>
</dbReference>
<gene>
    <name evidence="7" type="ORF">EAS64_37985</name>
</gene>
<dbReference type="InterPro" id="IPR009057">
    <property type="entry name" value="Homeodomain-like_sf"/>
</dbReference>
<dbReference type="GO" id="GO:0003700">
    <property type="term" value="F:DNA-binding transcription factor activity"/>
    <property type="evidence" value="ECO:0007669"/>
    <property type="project" value="TreeGrafter"/>
</dbReference>
<dbReference type="Proteomes" id="UP000460272">
    <property type="component" value="Unassembled WGS sequence"/>
</dbReference>
<protein>
    <submittedName>
        <fullName evidence="7">TetR/AcrR family transcriptional regulator</fullName>
    </submittedName>
</protein>
<feature type="domain" description="HTH tetR-type" evidence="6">
    <location>
        <begin position="5"/>
        <end position="65"/>
    </location>
</feature>
<keyword evidence="3 5" id="KW-0238">DNA-binding</keyword>
<dbReference type="InterPro" id="IPR001647">
    <property type="entry name" value="HTH_TetR"/>
</dbReference>
<dbReference type="Gene3D" id="1.10.10.60">
    <property type="entry name" value="Homeodomain-like"/>
    <property type="match status" value="1"/>
</dbReference>
<dbReference type="EMBL" id="RPFW01000009">
    <property type="protein sequence ID" value="TVZ00421.1"/>
    <property type="molecule type" value="Genomic_DNA"/>
</dbReference>
<keyword evidence="8" id="KW-1185">Reference proteome</keyword>
<dbReference type="PROSITE" id="PS50977">
    <property type="entry name" value="HTH_TETR_2"/>
    <property type="match status" value="1"/>
</dbReference>
<proteinExistence type="predicted"/>
<comment type="caution">
    <text evidence="7">The sequence shown here is derived from an EMBL/GenBank/DDBJ whole genome shotgun (WGS) entry which is preliminary data.</text>
</comment>
<name>A0A6P2BPL7_9ACTN</name>
<dbReference type="InterPro" id="IPR036271">
    <property type="entry name" value="Tet_transcr_reg_TetR-rel_C_sf"/>
</dbReference>
<keyword evidence="1" id="KW-0678">Repressor</keyword>
<dbReference type="AlphaFoldDB" id="A0A6P2BPL7"/>
<dbReference type="Pfam" id="PF00440">
    <property type="entry name" value="TetR_N"/>
    <property type="match status" value="1"/>
</dbReference>
<dbReference type="RefSeq" id="WP_145861221.1">
    <property type="nucleotide sequence ID" value="NZ_RPFW01000009.1"/>
</dbReference>
<feature type="DNA-binding region" description="H-T-H motif" evidence="5">
    <location>
        <begin position="28"/>
        <end position="47"/>
    </location>
</feature>
<dbReference type="SUPFAM" id="SSF46689">
    <property type="entry name" value="Homeodomain-like"/>
    <property type="match status" value="1"/>
</dbReference>
<keyword evidence="4" id="KW-0804">Transcription</keyword>
<evidence type="ECO:0000313" key="7">
    <source>
        <dbReference type="EMBL" id="TVZ00421.1"/>
    </source>
</evidence>
<dbReference type="SUPFAM" id="SSF48498">
    <property type="entry name" value="Tetracyclin repressor-like, C-terminal domain"/>
    <property type="match status" value="1"/>
</dbReference>
<dbReference type="PRINTS" id="PR00455">
    <property type="entry name" value="HTHTETR"/>
</dbReference>
<sequence>MKEPQDRRAIILASAAELFARKGVGATTVREIADAAGILSGSLYHHFESKDAIVAEILTGYLRAIQDHYAAVLASGKGPAESLHDLVLTSLQVASEQPQATAIYQNERSWLRERPRFADVLAGAADIQRTWLLVIEKGVAEGSFRADIAPRVFYRLIRDAVWLSVRWHHPVGEYPTSQLADDITAVFLDSFSARPQ</sequence>
<dbReference type="InterPro" id="IPR050109">
    <property type="entry name" value="HTH-type_TetR-like_transc_reg"/>
</dbReference>
<dbReference type="Gene3D" id="1.10.357.10">
    <property type="entry name" value="Tetracycline Repressor, domain 2"/>
    <property type="match status" value="1"/>
</dbReference>
<evidence type="ECO:0000256" key="2">
    <source>
        <dbReference type="ARBA" id="ARBA00023015"/>
    </source>
</evidence>
<evidence type="ECO:0000256" key="1">
    <source>
        <dbReference type="ARBA" id="ARBA00022491"/>
    </source>
</evidence>
<dbReference type="Pfam" id="PF17932">
    <property type="entry name" value="TetR_C_24"/>
    <property type="match status" value="1"/>
</dbReference>
<evidence type="ECO:0000259" key="6">
    <source>
        <dbReference type="PROSITE" id="PS50977"/>
    </source>
</evidence>
<dbReference type="GO" id="GO:0000976">
    <property type="term" value="F:transcription cis-regulatory region binding"/>
    <property type="evidence" value="ECO:0007669"/>
    <property type="project" value="TreeGrafter"/>
</dbReference>
<dbReference type="OrthoDB" id="9814200at2"/>
<dbReference type="InterPro" id="IPR041490">
    <property type="entry name" value="KstR2_TetR_C"/>
</dbReference>
<evidence type="ECO:0000256" key="5">
    <source>
        <dbReference type="PROSITE-ProRule" id="PRU00335"/>
    </source>
</evidence>